<dbReference type="InterPro" id="IPR000832">
    <property type="entry name" value="GPCR_2_secretin-like"/>
</dbReference>
<feature type="domain" description="G-protein coupled receptors family 2 profile 2" evidence="14">
    <location>
        <begin position="83"/>
        <end position="345"/>
    </location>
</feature>
<feature type="region of interest" description="Disordered" evidence="11">
    <location>
        <begin position="394"/>
        <end position="441"/>
    </location>
</feature>
<dbReference type="PRINTS" id="PR00249">
    <property type="entry name" value="GPCRSECRETIN"/>
</dbReference>
<keyword evidence="6" id="KW-0297">G-protein coupled receptor</keyword>
<dbReference type="PROSITE" id="PS50261">
    <property type="entry name" value="G_PROTEIN_RECEP_F2_4"/>
    <property type="match status" value="1"/>
</dbReference>
<comment type="subcellular location">
    <subcellularLocation>
        <location evidence="1">Cell membrane</location>
        <topology evidence="1">Multi-pass membrane protein</topology>
    </subcellularLocation>
</comment>
<dbReference type="GO" id="GO:0016519">
    <property type="term" value="F:gastric inhibitory peptide receptor activity"/>
    <property type="evidence" value="ECO:0007669"/>
    <property type="project" value="InterPro"/>
</dbReference>
<dbReference type="SMART" id="SM00008">
    <property type="entry name" value="HormR"/>
    <property type="match status" value="1"/>
</dbReference>
<dbReference type="InterPro" id="IPR017981">
    <property type="entry name" value="GPCR_2-like_7TM"/>
</dbReference>
<dbReference type="GO" id="GO:0007166">
    <property type="term" value="P:cell surface receptor signaling pathway"/>
    <property type="evidence" value="ECO:0007669"/>
    <property type="project" value="InterPro"/>
</dbReference>
<dbReference type="InterPro" id="IPR050332">
    <property type="entry name" value="GPCR_2"/>
</dbReference>
<keyword evidence="7 12" id="KW-0472">Membrane</keyword>
<evidence type="ECO:0000256" key="5">
    <source>
        <dbReference type="ARBA" id="ARBA00022989"/>
    </source>
</evidence>
<feature type="compositionally biased region" description="Polar residues" evidence="11">
    <location>
        <begin position="403"/>
        <end position="415"/>
    </location>
</feature>
<dbReference type="InterPro" id="IPR017983">
    <property type="entry name" value="GPCR_2_secretin-like_CS"/>
</dbReference>
<dbReference type="FunFam" id="1.20.1070.10:FF:000133">
    <property type="entry name" value="Glucagon receptor a"/>
    <property type="match status" value="1"/>
</dbReference>
<dbReference type="GO" id="GO:0005886">
    <property type="term" value="C:plasma membrane"/>
    <property type="evidence" value="ECO:0007669"/>
    <property type="project" value="UniProtKB-SubCell"/>
</dbReference>
<keyword evidence="4 12" id="KW-0812">Transmembrane</keyword>
<evidence type="ECO:0000256" key="10">
    <source>
        <dbReference type="ARBA" id="ARBA00023224"/>
    </source>
</evidence>
<dbReference type="SUPFAM" id="SSF111418">
    <property type="entry name" value="Hormone receptor domain"/>
    <property type="match status" value="1"/>
</dbReference>
<evidence type="ECO:0000256" key="8">
    <source>
        <dbReference type="ARBA" id="ARBA00023170"/>
    </source>
</evidence>
<dbReference type="InterPro" id="IPR001749">
    <property type="entry name" value="GPCR_2_GIP_rcpt"/>
</dbReference>
<dbReference type="GO" id="GO:0007188">
    <property type="term" value="P:adenylate cyclase-modulating G protein-coupled receptor signaling pathway"/>
    <property type="evidence" value="ECO:0007669"/>
    <property type="project" value="TreeGrafter"/>
</dbReference>
<dbReference type="GO" id="GO:0008528">
    <property type="term" value="F:G protein-coupled peptide receptor activity"/>
    <property type="evidence" value="ECO:0007669"/>
    <property type="project" value="TreeGrafter"/>
</dbReference>
<protein>
    <submittedName>
        <fullName evidence="16">Gastric inhibitory polypeptide receptor</fullName>
    </submittedName>
</protein>
<dbReference type="KEGG" id="gsh:117364899"/>
<comment type="similarity">
    <text evidence="2">Belongs to the G-protein coupled receptor 2 family.</text>
</comment>
<evidence type="ECO:0000256" key="11">
    <source>
        <dbReference type="SAM" id="MobiDB-lite"/>
    </source>
</evidence>
<keyword evidence="9" id="KW-0325">Glycoprotein</keyword>
<feature type="transmembrane region" description="Helical" evidence="12">
    <location>
        <begin position="288"/>
        <end position="309"/>
    </location>
</feature>
<keyword evidence="3" id="KW-1003">Cell membrane</keyword>
<evidence type="ECO:0000256" key="6">
    <source>
        <dbReference type="ARBA" id="ARBA00023040"/>
    </source>
</evidence>
<evidence type="ECO:0000313" key="16">
    <source>
        <dbReference type="RefSeq" id="XP_033810523.1"/>
    </source>
</evidence>
<dbReference type="PANTHER" id="PTHR45620:SF5">
    <property type="entry name" value="GASTRIC INHIBITORY POLYPEPTIDE RECEPTOR"/>
    <property type="match status" value="1"/>
</dbReference>
<dbReference type="PROSITE" id="PS50227">
    <property type="entry name" value="G_PROTEIN_RECEP_F2_3"/>
    <property type="match status" value="1"/>
</dbReference>
<reference evidence="16" key="1">
    <citation type="submission" date="2025-08" db="UniProtKB">
        <authorList>
            <consortium name="RefSeq"/>
        </authorList>
    </citation>
    <scope>IDENTIFICATION</scope>
</reference>
<feature type="transmembrane region" description="Helical" evidence="12">
    <location>
        <begin position="321"/>
        <end position="344"/>
    </location>
</feature>
<evidence type="ECO:0000256" key="1">
    <source>
        <dbReference type="ARBA" id="ARBA00004651"/>
    </source>
</evidence>
<keyword evidence="5 12" id="KW-1133">Transmembrane helix</keyword>
<evidence type="ECO:0000256" key="3">
    <source>
        <dbReference type="ARBA" id="ARBA00022475"/>
    </source>
</evidence>
<keyword evidence="15" id="KW-1185">Reference proteome</keyword>
<feature type="transmembrane region" description="Helical" evidence="12">
    <location>
        <begin position="85"/>
        <end position="108"/>
    </location>
</feature>
<evidence type="ECO:0000256" key="12">
    <source>
        <dbReference type="SAM" id="Phobius"/>
    </source>
</evidence>
<dbReference type="AlphaFoldDB" id="A0A6P8RZF3"/>
<dbReference type="RefSeq" id="XP_033810523.1">
    <property type="nucleotide sequence ID" value="XM_033954632.1"/>
</dbReference>
<dbReference type="PRINTS" id="PR01129">
    <property type="entry name" value="GIPRECEPTOR"/>
</dbReference>
<dbReference type="Pfam" id="PF00002">
    <property type="entry name" value="7tm_2"/>
    <property type="match status" value="1"/>
</dbReference>
<proteinExistence type="inferred from homology"/>
<dbReference type="Proteomes" id="UP000515159">
    <property type="component" value="Chromosome 8"/>
</dbReference>
<dbReference type="GO" id="GO:0017046">
    <property type="term" value="F:peptide hormone binding"/>
    <property type="evidence" value="ECO:0007669"/>
    <property type="project" value="TreeGrafter"/>
</dbReference>
<evidence type="ECO:0000256" key="9">
    <source>
        <dbReference type="ARBA" id="ARBA00023180"/>
    </source>
</evidence>
<accession>A0A6P8RZF3</accession>
<gene>
    <name evidence="16" type="primary">GIPR</name>
</gene>
<sequence length="441" mass="51145">MYACWEDGLPNTTVKVPCPSYLPWQDQVKDGFVFRRCDSDGQWEMDKRGELWRDHSQCKKKEEEKDDYSQSFFQVQLRTFEHFRLMYTIGYSLSLASLTLALFVLLAFRKLRCTRNYIHINLFASFMLRALSALTRDSLLEVPAIQSHDNGTFSYIVSDEGDIGCRLAQVLSLYGIGANYYWLLVEGLYLHNLLMLMALTEETYFPGYLLLGWGTPVLFVIPWMIAKYLYENTDCWEINDNMAYWWIIRSPLLLSVLINFFIFIRIIKIVISKLQAHQMRYTDYKFRLAKSTLALIPLLGIHAVVFAVVPDEQAMGILHHVKLFCDLLFSSFQGLLVSVLYCFINKEVQAEIRKKWQRCQLGTNLLEKHQKSCISTSTLQVRCTSIGYHSQERSQRYDKVDYSSENSSSGQNQHPNAKPIANLGKKQQPWPGEARDAPILH</sequence>
<dbReference type="CTD" id="2696"/>
<dbReference type="CDD" id="cd15929">
    <property type="entry name" value="7tmB1_GlucagonR-like"/>
    <property type="match status" value="1"/>
</dbReference>
<keyword evidence="10" id="KW-0807">Transducer</keyword>
<dbReference type="GeneID" id="117364899"/>
<dbReference type="OrthoDB" id="5967113at2759"/>
<evidence type="ECO:0000313" key="15">
    <source>
        <dbReference type="Proteomes" id="UP000515159"/>
    </source>
</evidence>
<dbReference type="InterPro" id="IPR001879">
    <property type="entry name" value="GPCR_2_extracellular_dom"/>
</dbReference>
<feature type="transmembrane region" description="Helical" evidence="12">
    <location>
        <begin position="207"/>
        <end position="226"/>
    </location>
</feature>
<feature type="domain" description="G-protein coupled receptors family 2 profile 1" evidence="13">
    <location>
        <begin position="1"/>
        <end position="62"/>
    </location>
</feature>
<evidence type="ECO:0000259" key="13">
    <source>
        <dbReference type="PROSITE" id="PS50227"/>
    </source>
</evidence>
<dbReference type="PANTHER" id="PTHR45620">
    <property type="entry name" value="PDF RECEPTOR-LIKE PROTEIN-RELATED"/>
    <property type="match status" value="1"/>
</dbReference>
<evidence type="ECO:0000256" key="4">
    <source>
        <dbReference type="ARBA" id="ARBA00022692"/>
    </source>
</evidence>
<evidence type="ECO:0000256" key="2">
    <source>
        <dbReference type="ARBA" id="ARBA00005314"/>
    </source>
</evidence>
<organism evidence="15 16">
    <name type="scientific">Geotrypetes seraphini</name>
    <name type="common">Gaboon caecilian</name>
    <name type="synonym">Caecilia seraphini</name>
    <dbReference type="NCBI Taxonomy" id="260995"/>
    <lineage>
        <taxon>Eukaryota</taxon>
        <taxon>Metazoa</taxon>
        <taxon>Chordata</taxon>
        <taxon>Craniata</taxon>
        <taxon>Vertebrata</taxon>
        <taxon>Euteleostomi</taxon>
        <taxon>Amphibia</taxon>
        <taxon>Gymnophiona</taxon>
        <taxon>Geotrypetes</taxon>
    </lineage>
</organism>
<dbReference type="InterPro" id="IPR036445">
    <property type="entry name" value="GPCR_2_extracell_dom_sf"/>
</dbReference>
<dbReference type="Gene3D" id="1.20.1070.10">
    <property type="entry name" value="Rhodopsin 7-helix transmembrane proteins"/>
    <property type="match status" value="1"/>
</dbReference>
<feature type="transmembrane region" description="Helical" evidence="12">
    <location>
        <begin position="246"/>
        <end position="267"/>
    </location>
</feature>
<dbReference type="SUPFAM" id="SSF81321">
    <property type="entry name" value="Family A G protein-coupled receptor-like"/>
    <property type="match status" value="1"/>
</dbReference>
<dbReference type="InParanoid" id="A0A6P8RZF3"/>
<dbReference type="PROSITE" id="PS00650">
    <property type="entry name" value="G_PROTEIN_RECEP_F2_2"/>
    <property type="match status" value="1"/>
</dbReference>
<name>A0A6P8RZF3_GEOSA</name>
<dbReference type="Gene3D" id="4.10.1240.10">
    <property type="entry name" value="GPCR, family 2, extracellular hormone receptor domain"/>
    <property type="match status" value="1"/>
</dbReference>
<evidence type="ECO:0000259" key="14">
    <source>
        <dbReference type="PROSITE" id="PS50261"/>
    </source>
</evidence>
<dbReference type="Pfam" id="PF02793">
    <property type="entry name" value="HRM"/>
    <property type="match status" value="1"/>
</dbReference>
<evidence type="ECO:0000256" key="7">
    <source>
        <dbReference type="ARBA" id="ARBA00023136"/>
    </source>
</evidence>
<keyword evidence="8 16" id="KW-0675">Receptor</keyword>